<evidence type="ECO:0000313" key="2">
    <source>
        <dbReference type="EMBL" id="CAH8245119.1"/>
    </source>
</evidence>
<sequence>MTQLSTRTAAIIAAEIRGIDAQARELVLRSAVEIGKRLNEAKELVPHGEWGNWLKENVDYSQSTANNFMRLADEYGSNSQALGNLSYTKALALLGVPAEEREQVAAENEDKSARELQKVIKEKKQLEKQLKAAEKERAALQELNEKLKEAQADFDEEEEARLKAEIQEARLRIKQLEKELKEKPIDVAVTEKVPEAVEKELEELRKKAVQSSSEGTMKFRVRFEALVECFKGLLVALDEVKAAEPEQGEKYTGAVSGLIKKMEERL</sequence>
<organism evidence="2 3">
    <name type="scientific">Paenibacillus melissococcoides</name>
    <dbReference type="NCBI Taxonomy" id="2912268"/>
    <lineage>
        <taxon>Bacteria</taxon>
        <taxon>Bacillati</taxon>
        <taxon>Bacillota</taxon>
        <taxon>Bacilli</taxon>
        <taxon>Bacillales</taxon>
        <taxon>Paenibacillaceae</taxon>
        <taxon>Paenibacillus</taxon>
    </lineage>
</organism>
<dbReference type="Pfam" id="PF11300">
    <property type="entry name" value="DUF3102"/>
    <property type="match status" value="1"/>
</dbReference>
<proteinExistence type="predicted"/>
<evidence type="ECO:0000256" key="1">
    <source>
        <dbReference type="SAM" id="Coils"/>
    </source>
</evidence>
<gene>
    <name evidence="2" type="ORF">WJ0W_002349</name>
</gene>
<dbReference type="Proteomes" id="UP001154322">
    <property type="component" value="Unassembled WGS sequence"/>
</dbReference>
<reference evidence="2" key="1">
    <citation type="submission" date="2022-06" db="EMBL/GenBank/DDBJ databases">
        <authorList>
            <person name="Dietemann V."/>
            <person name="Ory F."/>
            <person name="Dainat B."/>
            <person name="Oberhansli S."/>
        </authorList>
    </citation>
    <scope>NUCLEOTIDE SEQUENCE</scope>
    <source>
        <strain evidence="2">Ena-SAMPLE-TAB-26-04-2022-14:26:32:270-5432</strain>
    </source>
</reference>
<protein>
    <submittedName>
        <fullName evidence="2">DUF3102 domain-containing protein</fullName>
    </submittedName>
</protein>
<dbReference type="InterPro" id="IPR021451">
    <property type="entry name" value="DUF3102"/>
</dbReference>
<keyword evidence="1" id="KW-0175">Coiled coil</keyword>
<comment type="caution">
    <text evidence="2">The sequence shown here is derived from an EMBL/GenBank/DDBJ whole genome shotgun (WGS) entry which is preliminary data.</text>
</comment>
<name>A0ABM9G0H9_9BACL</name>
<accession>A0ABM9G0H9</accession>
<dbReference type="EMBL" id="CALYLO010000002">
    <property type="protein sequence ID" value="CAH8245119.1"/>
    <property type="molecule type" value="Genomic_DNA"/>
</dbReference>
<evidence type="ECO:0000313" key="3">
    <source>
        <dbReference type="Proteomes" id="UP001154322"/>
    </source>
</evidence>
<dbReference type="RefSeq" id="WP_213429979.1">
    <property type="nucleotide sequence ID" value="NZ_AP031286.1"/>
</dbReference>
<feature type="coiled-coil region" evidence="1">
    <location>
        <begin position="106"/>
        <end position="186"/>
    </location>
</feature>
<keyword evidence="3" id="KW-1185">Reference proteome</keyword>